<dbReference type="SUPFAM" id="SSF56349">
    <property type="entry name" value="DNA breaking-rejoining enzymes"/>
    <property type="match status" value="1"/>
</dbReference>
<dbReference type="InterPro" id="IPR011010">
    <property type="entry name" value="DNA_brk_join_enz"/>
</dbReference>
<dbReference type="PANTHER" id="PTHR30349">
    <property type="entry name" value="PHAGE INTEGRASE-RELATED"/>
    <property type="match status" value="1"/>
</dbReference>
<evidence type="ECO:0000256" key="9">
    <source>
        <dbReference type="ARBA" id="ARBA00023306"/>
    </source>
</evidence>
<dbReference type="GO" id="GO:0009037">
    <property type="term" value="F:tyrosine-based site-specific recombinase activity"/>
    <property type="evidence" value="ECO:0007669"/>
    <property type="project" value="UniProtKB-UniRule"/>
</dbReference>
<evidence type="ECO:0000256" key="4">
    <source>
        <dbReference type="ARBA" id="ARBA00022618"/>
    </source>
</evidence>
<comment type="similarity">
    <text evidence="10">Belongs to the 'phage' integrase family. XerC subfamily.</text>
</comment>
<dbReference type="InterPro" id="IPR044068">
    <property type="entry name" value="CB"/>
</dbReference>
<keyword evidence="7 10" id="KW-0238">DNA-binding</keyword>
<dbReference type="PROSITE" id="PS51900">
    <property type="entry name" value="CB"/>
    <property type="match status" value="1"/>
</dbReference>
<dbReference type="GO" id="GO:0051301">
    <property type="term" value="P:cell division"/>
    <property type="evidence" value="ECO:0007669"/>
    <property type="project" value="UniProtKB-KW"/>
</dbReference>
<dbReference type="InterPro" id="IPR013762">
    <property type="entry name" value="Integrase-like_cat_sf"/>
</dbReference>
<feature type="domain" description="Core-binding (CB)" evidence="12">
    <location>
        <begin position="1"/>
        <end position="87"/>
    </location>
</feature>
<proteinExistence type="inferred from homology"/>
<evidence type="ECO:0000256" key="6">
    <source>
        <dbReference type="ARBA" id="ARBA00022908"/>
    </source>
</evidence>
<name>A0A6I6GQK8_9BACT</name>
<dbReference type="AlphaFoldDB" id="A0A6I6GQK8"/>
<dbReference type="PANTHER" id="PTHR30349:SF81">
    <property type="entry name" value="TYROSINE RECOMBINASE XERC"/>
    <property type="match status" value="1"/>
</dbReference>
<dbReference type="RefSeq" id="WP_157477118.1">
    <property type="nucleotide sequence ID" value="NZ_CP046566.1"/>
</dbReference>
<protein>
    <recommendedName>
        <fullName evidence="10">Tyrosine recombinase XerC</fullName>
    </recommendedName>
</protein>
<dbReference type="Proteomes" id="UP000426027">
    <property type="component" value="Chromosome"/>
</dbReference>
<keyword evidence="3 10" id="KW-0963">Cytoplasm</keyword>
<dbReference type="InterPro" id="IPR004107">
    <property type="entry name" value="Integrase_SAM-like_N"/>
</dbReference>
<dbReference type="PROSITE" id="PS51898">
    <property type="entry name" value="TYR_RECOMBINASE"/>
    <property type="match status" value="1"/>
</dbReference>
<dbReference type="EMBL" id="CP046566">
    <property type="protein sequence ID" value="QGW27389.1"/>
    <property type="molecule type" value="Genomic_DNA"/>
</dbReference>
<keyword evidence="8 10" id="KW-0233">DNA recombination</keyword>
<evidence type="ECO:0000256" key="1">
    <source>
        <dbReference type="ARBA" id="ARBA00004496"/>
    </source>
</evidence>
<dbReference type="NCBIfam" id="NF001399">
    <property type="entry name" value="PRK00283.1"/>
    <property type="match status" value="1"/>
</dbReference>
<evidence type="ECO:0000259" key="11">
    <source>
        <dbReference type="PROSITE" id="PS51898"/>
    </source>
</evidence>
<feature type="active site" evidence="10">
    <location>
        <position position="244"/>
    </location>
</feature>
<evidence type="ECO:0000259" key="12">
    <source>
        <dbReference type="PROSITE" id="PS51900"/>
    </source>
</evidence>
<dbReference type="HAMAP" id="MF_01808">
    <property type="entry name" value="Recomb_XerC_XerD"/>
    <property type="match status" value="1"/>
</dbReference>
<feature type="active site" description="O-(3'-phospho-DNA)-tyrosine intermediate" evidence="10">
    <location>
        <position position="279"/>
    </location>
</feature>
<sequence length="299" mass="34031">MWQPYKKGFKAYLQLERSLSENSVDAYLHDVELLTQWMLLQGLQKNPAAVVQEDLQQFLKAIAEMGMGANSQARIISGLRAFFKYAMLEQIVQQNPTELLEAPKLKRALPEVLSFGEIEAIIGAIDQSTPEGVRNKAMLETLYSCGLRVSELVNLQLSQLYMDVGFVRVFGKGSKERLVPIGRDAVKYIQLYRDNVRVHVPVQKGEEDMVFLNNRGRRLSRVMVFLIIKAMAAKAGITKNISPHTFRHSFATHLVEGGADLRAVQEMLGHESITTTEIYTHLDREYLRETLHRFHPAFK</sequence>
<dbReference type="Gene3D" id="1.10.150.130">
    <property type="match status" value="1"/>
</dbReference>
<comment type="subunit">
    <text evidence="10">Forms a cyclic heterotetrameric complex composed of two molecules of XerC and two molecules of XerD.</text>
</comment>
<evidence type="ECO:0000256" key="10">
    <source>
        <dbReference type="HAMAP-Rule" id="MF_01808"/>
    </source>
</evidence>
<dbReference type="InterPro" id="IPR050090">
    <property type="entry name" value="Tyrosine_recombinase_XerCD"/>
</dbReference>
<feature type="active site" evidence="10">
    <location>
        <position position="148"/>
    </location>
</feature>
<dbReference type="KEGG" id="fls:GLV81_04115"/>
<evidence type="ECO:0000256" key="7">
    <source>
        <dbReference type="ARBA" id="ARBA00023125"/>
    </source>
</evidence>
<comment type="subcellular location">
    <subcellularLocation>
        <location evidence="1 10">Cytoplasm</location>
    </subcellularLocation>
</comment>
<dbReference type="GO" id="GO:0006313">
    <property type="term" value="P:DNA transposition"/>
    <property type="evidence" value="ECO:0007669"/>
    <property type="project" value="UniProtKB-UniRule"/>
</dbReference>
<evidence type="ECO:0000313" key="14">
    <source>
        <dbReference type="Proteomes" id="UP000426027"/>
    </source>
</evidence>
<organism evidence="13 14">
    <name type="scientific">Phnomibacter ginsenosidimutans</name>
    <dbReference type="NCBI Taxonomy" id="2676868"/>
    <lineage>
        <taxon>Bacteria</taxon>
        <taxon>Pseudomonadati</taxon>
        <taxon>Bacteroidota</taxon>
        <taxon>Chitinophagia</taxon>
        <taxon>Chitinophagales</taxon>
        <taxon>Chitinophagaceae</taxon>
        <taxon>Phnomibacter</taxon>
    </lineage>
</organism>
<keyword evidence="14" id="KW-1185">Reference proteome</keyword>
<evidence type="ECO:0000256" key="3">
    <source>
        <dbReference type="ARBA" id="ARBA00022490"/>
    </source>
</evidence>
<feature type="active site" evidence="10">
    <location>
        <position position="270"/>
    </location>
</feature>
<dbReference type="Pfam" id="PF00589">
    <property type="entry name" value="Phage_integrase"/>
    <property type="match status" value="1"/>
</dbReference>
<evidence type="ECO:0000256" key="2">
    <source>
        <dbReference type="ARBA" id="ARBA00010450"/>
    </source>
</evidence>
<dbReference type="InterPro" id="IPR023009">
    <property type="entry name" value="Tyrosine_recombinase_XerC/XerD"/>
</dbReference>
<dbReference type="GO" id="GO:0003677">
    <property type="term" value="F:DNA binding"/>
    <property type="evidence" value="ECO:0007669"/>
    <property type="project" value="UniProtKB-UniRule"/>
</dbReference>
<keyword evidence="4 10" id="KW-0132">Cell division</keyword>
<dbReference type="InterPro" id="IPR010998">
    <property type="entry name" value="Integrase_recombinase_N"/>
</dbReference>
<dbReference type="Gene3D" id="1.10.443.10">
    <property type="entry name" value="Intergrase catalytic core"/>
    <property type="match status" value="1"/>
</dbReference>
<comment type="similarity">
    <text evidence="2">Belongs to the 'phage' integrase family. XerD subfamily.</text>
</comment>
<accession>A0A6I6GQK8</accession>
<feature type="active site" evidence="10">
    <location>
        <position position="172"/>
    </location>
</feature>
<gene>
    <name evidence="13" type="primary">xerD</name>
    <name evidence="10" type="synonym">xerC</name>
    <name evidence="13" type="ORF">GLV81_04115</name>
</gene>
<dbReference type="Pfam" id="PF02899">
    <property type="entry name" value="Phage_int_SAM_1"/>
    <property type="match status" value="1"/>
</dbReference>
<feature type="domain" description="Tyr recombinase" evidence="11">
    <location>
        <begin position="108"/>
        <end position="292"/>
    </location>
</feature>
<keyword evidence="5 10" id="KW-0159">Chromosome partition</keyword>
<keyword evidence="9 10" id="KW-0131">Cell cycle</keyword>
<comment type="function">
    <text evidence="10">Site-specific tyrosine recombinase, which acts by catalyzing the cutting and rejoining of the recombining DNA molecules. The XerC-XerD complex is essential to convert dimers of the bacterial chromosome into monomers to permit their segregation at cell division. It also contributes to the segregational stability of plasmids.</text>
</comment>
<feature type="active site" evidence="10">
    <location>
        <position position="247"/>
    </location>
</feature>
<keyword evidence="6 10" id="KW-0229">DNA integration</keyword>
<dbReference type="GO" id="GO:0005737">
    <property type="term" value="C:cytoplasm"/>
    <property type="evidence" value="ECO:0007669"/>
    <property type="project" value="UniProtKB-SubCell"/>
</dbReference>
<evidence type="ECO:0000256" key="5">
    <source>
        <dbReference type="ARBA" id="ARBA00022829"/>
    </source>
</evidence>
<dbReference type="InterPro" id="IPR002104">
    <property type="entry name" value="Integrase_catalytic"/>
</dbReference>
<evidence type="ECO:0000313" key="13">
    <source>
        <dbReference type="EMBL" id="QGW27389.1"/>
    </source>
</evidence>
<dbReference type="InterPro" id="IPR011932">
    <property type="entry name" value="Recomb_XerD"/>
</dbReference>
<dbReference type="GO" id="GO:0007059">
    <property type="term" value="P:chromosome segregation"/>
    <property type="evidence" value="ECO:0007669"/>
    <property type="project" value="UniProtKB-UniRule"/>
</dbReference>
<reference evidence="13 14" key="1">
    <citation type="submission" date="2019-11" db="EMBL/GenBank/DDBJ databases">
        <authorList>
            <person name="Im W.T."/>
        </authorList>
    </citation>
    <scope>NUCLEOTIDE SEQUENCE [LARGE SCALE GENOMIC DNA]</scope>
    <source>
        <strain evidence="13 14">SB-02</strain>
    </source>
</reference>
<dbReference type="NCBIfam" id="TIGR02225">
    <property type="entry name" value="recomb_XerD"/>
    <property type="match status" value="1"/>
</dbReference>
<dbReference type="CDD" id="cd00798">
    <property type="entry name" value="INT_XerDC_C"/>
    <property type="match status" value="1"/>
</dbReference>
<evidence type="ECO:0000256" key="8">
    <source>
        <dbReference type="ARBA" id="ARBA00023172"/>
    </source>
</evidence>